<evidence type="ECO:0000313" key="7">
    <source>
        <dbReference type="Proteomes" id="UP000243799"/>
    </source>
</evidence>
<dbReference type="Pfam" id="PF03466">
    <property type="entry name" value="LysR_substrate"/>
    <property type="match status" value="1"/>
</dbReference>
<name>A0A1I1CML9_9PSEU</name>
<proteinExistence type="inferred from homology"/>
<evidence type="ECO:0000256" key="3">
    <source>
        <dbReference type="ARBA" id="ARBA00023125"/>
    </source>
</evidence>
<evidence type="ECO:0000313" key="6">
    <source>
        <dbReference type="EMBL" id="SFB63959.1"/>
    </source>
</evidence>
<evidence type="ECO:0000256" key="4">
    <source>
        <dbReference type="ARBA" id="ARBA00023163"/>
    </source>
</evidence>
<gene>
    <name evidence="6" type="ORF">SAMN05216266_1395</name>
</gene>
<dbReference type="PRINTS" id="PR00039">
    <property type="entry name" value="HTHLYSR"/>
</dbReference>
<dbReference type="InterPro" id="IPR005119">
    <property type="entry name" value="LysR_subst-bd"/>
</dbReference>
<dbReference type="SUPFAM" id="SSF46785">
    <property type="entry name" value="Winged helix' DNA-binding domain"/>
    <property type="match status" value="1"/>
</dbReference>
<dbReference type="Pfam" id="PF00126">
    <property type="entry name" value="HTH_1"/>
    <property type="match status" value="1"/>
</dbReference>
<evidence type="ECO:0000256" key="2">
    <source>
        <dbReference type="ARBA" id="ARBA00023015"/>
    </source>
</evidence>
<sequence length="317" mass="33386">MDLELRHLRVICAVADTGSVTKAAARLGLAQPALSAQLHRIERALGGALFERDRRGARPTALGELVLARARVLLPAVRGLQDDVCRMTGSGGGPDHCRIGAVNTPVLIGLVHRFSSEFPQAQVTTLTSWSVVELVGTLVAGRLDFVVIGLCGTAAPPEERGLAWRTVGVDAVGVLLPEADPLANAADVRLADLAAKRWAATRGEGCFGDCFAAECAKAGFTPLPAYETDIVSCIALAQEGSAAVLCKPTLPPMAGLRALPLTGAPLRWRHLLGWHEESPAAPLAAKMAAYAEEAFAEAVRRNPGYAKWLDHNVGDMG</sequence>
<dbReference type="GO" id="GO:0003700">
    <property type="term" value="F:DNA-binding transcription factor activity"/>
    <property type="evidence" value="ECO:0007669"/>
    <property type="project" value="InterPro"/>
</dbReference>
<dbReference type="Proteomes" id="UP000243799">
    <property type="component" value="Unassembled WGS sequence"/>
</dbReference>
<evidence type="ECO:0000256" key="1">
    <source>
        <dbReference type="ARBA" id="ARBA00009437"/>
    </source>
</evidence>
<dbReference type="InterPro" id="IPR036390">
    <property type="entry name" value="WH_DNA-bd_sf"/>
</dbReference>
<dbReference type="STRING" id="490629.SAMN05216266_1395"/>
<dbReference type="FunFam" id="1.10.10.10:FF:000001">
    <property type="entry name" value="LysR family transcriptional regulator"/>
    <property type="match status" value="1"/>
</dbReference>
<evidence type="ECO:0000259" key="5">
    <source>
        <dbReference type="PROSITE" id="PS50931"/>
    </source>
</evidence>
<keyword evidence="7" id="KW-1185">Reference proteome</keyword>
<dbReference type="AlphaFoldDB" id="A0A1I1CML9"/>
<dbReference type="InterPro" id="IPR000847">
    <property type="entry name" value="LysR_HTH_N"/>
</dbReference>
<dbReference type="GO" id="GO:0032993">
    <property type="term" value="C:protein-DNA complex"/>
    <property type="evidence" value="ECO:0007669"/>
    <property type="project" value="TreeGrafter"/>
</dbReference>
<dbReference type="Gene3D" id="1.10.10.10">
    <property type="entry name" value="Winged helix-like DNA-binding domain superfamily/Winged helix DNA-binding domain"/>
    <property type="match status" value="1"/>
</dbReference>
<protein>
    <submittedName>
        <fullName evidence="6">DNA-binding transcriptional regulator, LysR family</fullName>
    </submittedName>
</protein>
<dbReference type="RefSeq" id="WP_091679758.1">
    <property type="nucleotide sequence ID" value="NZ_FOKG01000039.1"/>
</dbReference>
<accession>A0A1I1CML9</accession>
<dbReference type="PROSITE" id="PS50931">
    <property type="entry name" value="HTH_LYSR"/>
    <property type="match status" value="1"/>
</dbReference>
<keyword evidence="3 6" id="KW-0238">DNA-binding</keyword>
<keyword evidence="2" id="KW-0805">Transcription regulation</keyword>
<dbReference type="PANTHER" id="PTHR30346:SF30">
    <property type="entry name" value="SMALL NEUTRAL PROTEASE REGULATORY PROTEIN"/>
    <property type="match status" value="1"/>
</dbReference>
<reference evidence="7" key="1">
    <citation type="submission" date="2016-10" db="EMBL/GenBank/DDBJ databases">
        <authorList>
            <person name="Varghese N."/>
            <person name="Submissions S."/>
        </authorList>
    </citation>
    <scope>NUCLEOTIDE SEQUENCE [LARGE SCALE GENOMIC DNA]</scope>
    <source>
        <strain evidence="7">CGMCC 4.3568</strain>
    </source>
</reference>
<organism evidence="6 7">
    <name type="scientific">Amycolatopsis marina</name>
    <dbReference type="NCBI Taxonomy" id="490629"/>
    <lineage>
        <taxon>Bacteria</taxon>
        <taxon>Bacillati</taxon>
        <taxon>Actinomycetota</taxon>
        <taxon>Actinomycetes</taxon>
        <taxon>Pseudonocardiales</taxon>
        <taxon>Pseudonocardiaceae</taxon>
        <taxon>Amycolatopsis</taxon>
    </lineage>
</organism>
<feature type="domain" description="HTH lysR-type" evidence="5">
    <location>
        <begin position="3"/>
        <end position="60"/>
    </location>
</feature>
<dbReference type="InterPro" id="IPR036388">
    <property type="entry name" value="WH-like_DNA-bd_sf"/>
</dbReference>
<dbReference type="SUPFAM" id="SSF53850">
    <property type="entry name" value="Periplasmic binding protein-like II"/>
    <property type="match status" value="1"/>
</dbReference>
<dbReference type="GO" id="GO:0003677">
    <property type="term" value="F:DNA binding"/>
    <property type="evidence" value="ECO:0007669"/>
    <property type="project" value="UniProtKB-KW"/>
</dbReference>
<dbReference type="PANTHER" id="PTHR30346">
    <property type="entry name" value="TRANSCRIPTIONAL DUAL REGULATOR HCAR-RELATED"/>
    <property type="match status" value="1"/>
</dbReference>
<dbReference type="Gene3D" id="3.40.190.290">
    <property type="match status" value="1"/>
</dbReference>
<dbReference type="EMBL" id="FOKG01000039">
    <property type="protein sequence ID" value="SFB63959.1"/>
    <property type="molecule type" value="Genomic_DNA"/>
</dbReference>
<comment type="similarity">
    <text evidence="1">Belongs to the LysR transcriptional regulatory family.</text>
</comment>
<keyword evidence="4" id="KW-0804">Transcription</keyword>
<dbReference type="OrthoDB" id="3171102at2"/>